<keyword evidence="3" id="KW-1185">Reference proteome</keyword>
<dbReference type="AlphaFoldDB" id="A0A165GQQ4"/>
<evidence type="ECO:0000313" key="3">
    <source>
        <dbReference type="Proteomes" id="UP000076632"/>
    </source>
</evidence>
<feature type="region of interest" description="Disordered" evidence="1">
    <location>
        <begin position="84"/>
        <end position="132"/>
    </location>
</feature>
<dbReference type="Proteomes" id="UP000076632">
    <property type="component" value="Unassembled WGS sequence"/>
</dbReference>
<protein>
    <submittedName>
        <fullName evidence="2">Uncharacterized protein</fullName>
    </submittedName>
</protein>
<name>A0A165GQQ4_XYLHT</name>
<dbReference type="OrthoDB" id="3942453at2759"/>
<dbReference type="EMBL" id="KV407458">
    <property type="protein sequence ID" value="KZF22476.1"/>
    <property type="molecule type" value="Genomic_DNA"/>
</dbReference>
<gene>
    <name evidence="2" type="ORF">L228DRAFT_126830</name>
</gene>
<evidence type="ECO:0000256" key="1">
    <source>
        <dbReference type="SAM" id="MobiDB-lite"/>
    </source>
</evidence>
<feature type="compositionally biased region" description="Low complexity" evidence="1">
    <location>
        <begin position="186"/>
        <end position="201"/>
    </location>
</feature>
<organism evidence="2 3">
    <name type="scientific">Xylona heveae (strain CBS 132557 / TC161)</name>
    <dbReference type="NCBI Taxonomy" id="1328760"/>
    <lineage>
        <taxon>Eukaryota</taxon>
        <taxon>Fungi</taxon>
        <taxon>Dikarya</taxon>
        <taxon>Ascomycota</taxon>
        <taxon>Pezizomycotina</taxon>
        <taxon>Xylonomycetes</taxon>
        <taxon>Xylonales</taxon>
        <taxon>Xylonaceae</taxon>
        <taxon>Xylona</taxon>
    </lineage>
</organism>
<evidence type="ECO:0000313" key="2">
    <source>
        <dbReference type="EMBL" id="KZF22476.1"/>
    </source>
</evidence>
<dbReference type="GeneID" id="28894195"/>
<dbReference type="InParanoid" id="A0A165GQQ4"/>
<dbReference type="OMA" id="HKANMLS"/>
<feature type="compositionally biased region" description="Low complexity" evidence="1">
    <location>
        <begin position="100"/>
        <end position="127"/>
    </location>
</feature>
<feature type="compositionally biased region" description="Low complexity" evidence="1">
    <location>
        <begin position="159"/>
        <end position="179"/>
    </location>
</feature>
<proteinExistence type="predicted"/>
<dbReference type="RefSeq" id="XP_018188031.1">
    <property type="nucleotide sequence ID" value="XM_018329058.1"/>
</dbReference>
<accession>A0A165GQQ4</accession>
<reference evidence="2 3" key="1">
    <citation type="journal article" date="2016" name="Fungal Biol.">
        <title>The genome of Xylona heveae provides a window into fungal endophytism.</title>
        <authorList>
            <person name="Gazis R."/>
            <person name="Kuo A."/>
            <person name="Riley R."/>
            <person name="LaButti K."/>
            <person name="Lipzen A."/>
            <person name="Lin J."/>
            <person name="Amirebrahimi M."/>
            <person name="Hesse C.N."/>
            <person name="Spatafora J.W."/>
            <person name="Henrissat B."/>
            <person name="Hainaut M."/>
            <person name="Grigoriev I.V."/>
            <person name="Hibbett D.S."/>
        </authorList>
    </citation>
    <scope>NUCLEOTIDE SEQUENCE [LARGE SCALE GENOMIC DNA]</scope>
    <source>
        <strain evidence="2 3">TC161</strain>
    </source>
</reference>
<sequence length="231" mass="24593">MCVAQLNVCVQPCQHRWYSLLRPCQSSRNLSNCPEKLSLEGWENKCDTCPWCSSPNNTTDTNNINSSSPAAATDDDNLILLSSSAGSERRGSGGSRSRSRQSSSSSTSLARRASLARTSSTTSTTSLRNRRQSMKIEAILPADPSPVLPASWATNAAGAGAPGGTSLSSSASSSSQTIADQKPYHPALSSSPYVSGSPRSSRSLERPSSRMSSLLDRSWSKSKRWSCGLIK</sequence>
<feature type="region of interest" description="Disordered" evidence="1">
    <location>
        <begin position="159"/>
        <end position="231"/>
    </location>
</feature>